<evidence type="ECO:0000259" key="10">
    <source>
        <dbReference type="Pfam" id="PF01529"/>
    </source>
</evidence>
<dbReference type="Pfam" id="PF01529">
    <property type="entry name" value="DHHC"/>
    <property type="match status" value="1"/>
</dbReference>
<keyword evidence="3 8" id="KW-0808">Transferase</keyword>
<organism evidence="11 12">
    <name type="scientific">Micromonas commoda (strain RCC299 / NOUM17 / CCMP2709)</name>
    <name type="common">Picoplanktonic green alga</name>
    <dbReference type="NCBI Taxonomy" id="296587"/>
    <lineage>
        <taxon>Eukaryota</taxon>
        <taxon>Viridiplantae</taxon>
        <taxon>Chlorophyta</taxon>
        <taxon>Mamiellophyceae</taxon>
        <taxon>Mamiellales</taxon>
        <taxon>Mamiellaceae</taxon>
        <taxon>Micromonas</taxon>
    </lineage>
</organism>
<dbReference type="EC" id="2.3.1.225" evidence="8"/>
<evidence type="ECO:0000313" key="12">
    <source>
        <dbReference type="Proteomes" id="UP000002009"/>
    </source>
</evidence>
<feature type="region of interest" description="Disordered" evidence="9">
    <location>
        <begin position="565"/>
        <end position="615"/>
    </location>
</feature>
<dbReference type="InterPro" id="IPR039859">
    <property type="entry name" value="PFA4/ZDH16/20/ERF2-like"/>
</dbReference>
<dbReference type="InParanoid" id="C1EI45"/>
<dbReference type="OMA" id="IHAKTHE"/>
<dbReference type="eggNOG" id="KOG1311">
    <property type="taxonomic scope" value="Eukaryota"/>
</dbReference>
<sequence>MPSRTSNAGSRGEYDLEEPAARWDWSKCERWCRTCNIWRPPRAAHCTECGYCVKRFDHHCGAVGNCVGRDNHRWFVAFLCACSALVVLMLSVSVHRLRAGGWFVGRGSWERLTPWILLGCAITYGYMSVLACFAASHVWIFCCDVTTKELMRPTGSEGDRLAGRERRQEAWRRLCGDCNAFRKASLTNIIEGVACAKCRLRSATAVSDATGIILDPDTVLKEVAKDGDSVLVRFGRGPEAFTTKWRNRPTARPFDWDAMDSKGVAIRPDHDAWLKDLDLYMYGVDDMVEEIHAKTHENARADDVKNVKAVMTEFGGFIQAVFKLYEAKGDGDDGDVDRLTLEQFRMLCRDFAKGLTNEYVDECFNAVLPQNMKGARKGSVSTTADLNGFFVAILKVAAKVFGPETKGGFQELAPRLEHFLKRDAFPVLAPVFEKVHDELRGAVTPEVLSLLKRCKRLMAKTLDSCQLRRTPATAGHLDVRYLSVHATRWGIVSEDAGEGRDDVVSLEQLTTYVVYVKQLAAAGDVEKFTIQAAPYEVDQGEFERLLVSMAYFTYNAAMATEAKQREEEKKAKEAAAAAAREAEGYEDGEEDEGMDEDGEAAEVTEAEPDGPSITFPEYLQTYLDSIFEKAGALVAIEPPKIEI</sequence>
<comment type="similarity">
    <text evidence="2 8">Belongs to the DHHC palmitoyltransferase family.</text>
</comment>
<proteinExistence type="inferred from homology"/>
<dbReference type="AlphaFoldDB" id="C1EI45"/>
<feature type="transmembrane region" description="Helical" evidence="8">
    <location>
        <begin position="115"/>
        <end position="141"/>
    </location>
</feature>
<feature type="transmembrane region" description="Helical" evidence="8">
    <location>
        <begin position="74"/>
        <end position="94"/>
    </location>
</feature>
<dbReference type="EMBL" id="CP001333">
    <property type="protein sequence ID" value="ACO67793.1"/>
    <property type="molecule type" value="Genomic_DNA"/>
</dbReference>
<evidence type="ECO:0000256" key="3">
    <source>
        <dbReference type="ARBA" id="ARBA00022679"/>
    </source>
</evidence>
<dbReference type="GO" id="GO:0006612">
    <property type="term" value="P:protein targeting to membrane"/>
    <property type="evidence" value="ECO:0007669"/>
    <property type="project" value="TreeGrafter"/>
</dbReference>
<accession>C1EI45</accession>
<reference evidence="11 12" key="1">
    <citation type="journal article" date="2009" name="Science">
        <title>Green evolution and dynamic adaptations revealed by genomes of the marine picoeukaryotes Micromonas.</title>
        <authorList>
            <person name="Worden A.Z."/>
            <person name="Lee J.H."/>
            <person name="Mock T."/>
            <person name="Rouze P."/>
            <person name="Simmons M.P."/>
            <person name="Aerts A.L."/>
            <person name="Allen A.E."/>
            <person name="Cuvelier M.L."/>
            <person name="Derelle E."/>
            <person name="Everett M.V."/>
            <person name="Foulon E."/>
            <person name="Grimwood J."/>
            <person name="Gundlach H."/>
            <person name="Henrissat B."/>
            <person name="Napoli C."/>
            <person name="McDonald S.M."/>
            <person name="Parker M.S."/>
            <person name="Rombauts S."/>
            <person name="Salamov A."/>
            <person name="Von Dassow P."/>
            <person name="Badger J.H."/>
            <person name="Coutinho P.M."/>
            <person name="Demir E."/>
            <person name="Dubchak I."/>
            <person name="Gentemann C."/>
            <person name="Eikrem W."/>
            <person name="Gready J.E."/>
            <person name="John U."/>
            <person name="Lanier W."/>
            <person name="Lindquist E.A."/>
            <person name="Lucas S."/>
            <person name="Mayer K.F."/>
            <person name="Moreau H."/>
            <person name="Not F."/>
            <person name="Otillar R."/>
            <person name="Panaud O."/>
            <person name="Pangilinan J."/>
            <person name="Paulsen I."/>
            <person name="Piegu B."/>
            <person name="Poliakov A."/>
            <person name="Robbens S."/>
            <person name="Schmutz J."/>
            <person name="Toulza E."/>
            <person name="Wyss T."/>
            <person name="Zelensky A."/>
            <person name="Zhou K."/>
            <person name="Armbrust E.V."/>
            <person name="Bhattacharya D."/>
            <person name="Goodenough U.W."/>
            <person name="Van de Peer Y."/>
            <person name="Grigoriev I.V."/>
        </authorList>
    </citation>
    <scope>NUCLEOTIDE SEQUENCE [LARGE SCALE GENOMIC DNA]</scope>
    <source>
        <strain evidence="12">RCC299 / NOUM17</strain>
    </source>
</reference>
<dbReference type="PANTHER" id="PTHR22883">
    <property type="entry name" value="ZINC FINGER DHHC DOMAIN CONTAINING PROTEIN"/>
    <property type="match status" value="1"/>
</dbReference>
<evidence type="ECO:0000256" key="5">
    <source>
        <dbReference type="ARBA" id="ARBA00022989"/>
    </source>
</evidence>
<dbReference type="PROSITE" id="PS50216">
    <property type="entry name" value="DHHC"/>
    <property type="match status" value="1"/>
</dbReference>
<evidence type="ECO:0000256" key="7">
    <source>
        <dbReference type="ARBA" id="ARBA00023315"/>
    </source>
</evidence>
<dbReference type="GO" id="GO:0005783">
    <property type="term" value="C:endoplasmic reticulum"/>
    <property type="evidence" value="ECO:0007669"/>
    <property type="project" value="TreeGrafter"/>
</dbReference>
<dbReference type="STRING" id="296587.C1EI45"/>
<dbReference type="InterPro" id="IPR001594">
    <property type="entry name" value="Palmitoyltrfase_DHHC"/>
</dbReference>
<dbReference type="GO" id="GO:0005794">
    <property type="term" value="C:Golgi apparatus"/>
    <property type="evidence" value="ECO:0007669"/>
    <property type="project" value="TreeGrafter"/>
</dbReference>
<evidence type="ECO:0000256" key="9">
    <source>
        <dbReference type="SAM" id="MobiDB-lite"/>
    </source>
</evidence>
<keyword evidence="5 8" id="KW-1133">Transmembrane helix</keyword>
<evidence type="ECO:0000256" key="4">
    <source>
        <dbReference type="ARBA" id="ARBA00022692"/>
    </source>
</evidence>
<dbReference type="GO" id="GO:0016020">
    <property type="term" value="C:membrane"/>
    <property type="evidence" value="ECO:0007669"/>
    <property type="project" value="UniProtKB-SubCell"/>
</dbReference>
<dbReference type="GeneID" id="8249294"/>
<gene>
    <name evidence="11" type="ORF">MICPUN_104334</name>
</gene>
<evidence type="ECO:0000313" key="11">
    <source>
        <dbReference type="EMBL" id="ACO67793.1"/>
    </source>
</evidence>
<comment type="subcellular location">
    <subcellularLocation>
        <location evidence="1">Membrane</location>
        <topology evidence="1">Multi-pass membrane protein</topology>
    </subcellularLocation>
</comment>
<feature type="compositionally biased region" description="Acidic residues" evidence="9">
    <location>
        <begin position="584"/>
        <end position="608"/>
    </location>
</feature>
<dbReference type="GO" id="GO:0019706">
    <property type="term" value="F:protein-cysteine S-palmitoyltransferase activity"/>
    <property type="evidence" value="ECO:0007669"/>
    <property type="project" value="UniProtKB-EC"/>
</dbReference>
<evidence type="ECO:0000256" key="8">
    <source>
        <dbReference type="RuleBase" id="RU079119"/>
    </source>
</evidence>
<keyword evidence="12" id="KW-1185">Reference proteome</keyword>
<protein>
    <recommendedName>
        <fullName evidence="8">S-acyltransferase</fullName>
        <ecNumber evidence="8">2.3.1.225</ecNumber>
    </recommendedName>
    <alternativeName>
        <fullName evidence="8">Palmitoyltransferase</fullName>
    </alternativeName>
</protein>
<keyword evidence="7 8" id="KW-0012">Acyltransferase</keyword>
<keyword evidence="6 8" id="KW-0472">Membrane</keyword>
<feature type="domain" description="Palmitoyltransferase DHHC" evidence="10">
    <location>
        <begin position="29"/>
        <end position="152"/>
    </location>
</feature>
<evidence type="ECO:0000256" key="1">
    <source>
        <dbReference type="ARBA" id="ARBA00004141"/>
    </source>
</evidence>
<dbReference type="Proteomes" id="UP000002009">
    <property type="component" value="Chromosome 15"/>
</dbReference>
<dbReference type="KEGG" id="mis:MICPUN_104334"/>
<comment type="domain">
    <text evidence="8">The DHHC domain is required for palmitoyltransferase activity.</text>
</comment>
<comment type="catalytic activity">
    <reaction evidence="8">
        <text>L-cysteinyl-[protein] + hexadecanoyl-CoA = S-hexadecanoyl-L-cysteinyl-[protein] + CoA</text>
        <dbReference type="Rhea" id="RHEA:36683"/>
        <dbReference type="Rhea" id="RHEA-COMP:10131"/>
        <dbReference type="Rhea" id="RHEA-COMP:11032"/>
        <dbReference type="ChEBI" id="CHEBI:29950"/>
        <dbReference type="ChEBI" id="CHEBI:57287"/>
        <dbReference type="ChEBI" id="CHEBI:57379"/>
        <dbReference type="ChEBI" id="CHEBI:74151"/>
        <dbReference type="EC" id="2.3.1.225"/>
    </reaction>
</comment>
<dbReference type="RefSeq" id="XP_002506535.1">
    <property type="nucleotide sequence ID" value="XM_002506489.1"/>
</dbReference>
<name>C1EI45_MICCC</name>
<dbReference type="OrthoDB" id="4096362at2759"/>
<keyword evidence="4 8" id="KW-0812">Transmembrane</keyword>
<evidence type="ECO:0000256" key="2">
    <source>
        <dbReference type="ARBA" id="ARBA00008574"/>
    </source>
</evidence>
<evidence type="ECO:0000256" key="6">
    <source>
        <dbReference type="ARBA" id="ARBA00023136"/>
    </source>
</evidence>